<dbReference type="AlphaFoldDB" id="A0A2L0FB43"/>
<feature type="signal peptide" evidence="1">
    <location>
        <begin position="1"/>
        <end position="24"/>
    </location>
</feature>
<accession>A0A2L0FB43</accession>
<gene>
    <name evidence="2" type="ORF">SOCE26_102580</name>
</gene>
<keyword evidence="1" id="KW-0732">Signal</keyword>
<evidence type="ECO:0000256" key="1">
    <source>
        <dbReference type="SAM" id="SignalP"/>
    </source>
</evidence>
<proteinExistence type="predicted"/>
<dbReference type="OrthoDB" id="5493963at2"/>
<organism evidence="2 3">
    <name type="scientific">Sorangium cellulosum</name>
    <name type="common">Polyangium cellulosum</name>
    <dbReference type="NCBI Taxonomy" id="56"/>
    <lineage>
        <taxon>Bacteria</taxon>
        <taxon>Pseudomonadati</taxon>
        <taxon>Myxococcota</taxon>
        <taxon>Polyangia</taxon>
        <taxon>Polyangiales</taxon>
        <taxon>Polyangiaceae</taxon>
        <taxon>Sorangium</taxon>
    </lineage>
</organism>
<evidence type="ECO:0000313" key="3">
    <source>
        <dbReference type="Proteomes" id="UP000238348"/>
    </source>
</evidence>
<protein>
    <recommendedName>
        <fullName evidence="4">Secreted protein</fullName>
    </recommendedName>
</protein>
<sequence>MRRMTRWLSLVCLPLSWLGCEVIAGIEDRTFTDPVSEQCASYCATVMESCTAEHQVYSTIETCQGVCALLDPGDPLEPVGNTVACRAHQASLAASTRELAVHCPRSGPGGDGFCGSNCESYCTLYAGACSPEVPTHEDCIARCAGLKDAQMFDVVVNHDGDTLQCRLVHVSSATVEPTEHCPHARLVPAAPCADPEGTAPVCEDYCQVVMAACQGDHAVYESTEQCISVCGALPPGSTDQRTENTVGCRKSHAYSALLDPVTHCTHAGPGGDGHCGSDADGTGDCGSYCTLLEAACGASFEADYDNWEDCQLSCGDLEGAAPDTGYAVASAEATALDCRLLHVSRAFDDSSECGSASGTDACD</sequence>
<dbReference type="Proteomes" id="UP000238348">
    <property type="component" value="Chromosome"/>
</dbReference>
<reference evidence="2 3" key="1">
    <citation type="submission" date="2015-09" db="EMBL/GenBank/DDBJ databases">
        <title>Sorangium comparison.</title>
        <authorList>
            <person name="Zaburannyi N."/>
            <person name="Bunk B."/>
            <person name="Overmann J."/>
            <person name="Mueller R."/>
        </authorList>
    </citation>
    <scope>NUCLEOTIDE SEQUENCE [LARGE SCALE GENOMIC DNA]</scope>
    <source>
        <strain evidence="2 3">So ce26</strain>
    </source>
</reference>
<dbReference type="PROSITE" id="PS51257">
    <property type="entry name" value="PROKAR_LIPOPROTEIN"/>
    <property type="match status" value="1"/>
</dbReference>
<evidence type="ECO:0008006" key="4">
    <source>
        <dbReference type="Google" id="ProtNLM"/>
    </source>
</evidence>
<name>A0A2L0FB43_SORCE</name>
<dbReference type="EMBL" id="CP012673">
    <property type="protein sequence ID" value="AUX48717.1"/>
    <property type="molecule type" value="Genomic_DNA"/>
</dbReference>
<evidence type="ECO:0000313" key="2">
    <source>
        <dbReference type="EMBL" id="AUX48717.1"/>
    </source>
</evidence>
<feature type="chain" id="PRO_5014888474" description="Secreted protein" evidence="1">
    <location>
        <begin position="25"/>
        <end position="363"/>
    </location>
</feature>